<dbReference type="Gene3D" id="2.140.10.30">
    <property type="entry name" value="Dipeptidylpeptidase IV, N-terminal domain"/>
    <property type="match status" value="1"/>
</dbReference>
<dbReference type="AlphaFoldDB" id="A0A9X2LKY6"/>
<dbReference type="Gene3D" id="3.40.50.1820">
    <property type="entry name" value="alpha/beta hydrolase"/>
    <property type="match status" value="1"/>
</dbReference>
<dbReference type="PANTHER" id="PTHR11731:SF118">
    <property type="entry name" value="BLR1971 PROTEIN"/>
    <property type="match status" value="1"/>
</dbReference>
<dbReference type="InterPro" id="IPR050278">
    <property type="entry name" value="Serine_Prot_S9B/DPPIV"/>
</dbReference>
<dbReference type="GO" id="GO:0006508">
    <property type="term" value="P:proteolysis"/>
    <property type="evidence" value="ECO:0007669"/>
    <property type="project" value="InterPro"/>
</dbReference>
<dbReference type="Pfam" id="PF00326">
    <property type="entry name" value="Peptidase_S9"/>
    <property type="match status" value="1"/>
</dbReference>
<evidence type="ECO:0000259" key="2">
    <source>
        <dbReference type="Pfam" id="PF00930"/>
    </source>
</evidence>
<gene>
    <name evidence="3" type="ORF">NQU55_18200</name>
</gene>
<evidence type="ECO:0000313" key="3">
    <source>
        <dbReference type="EMBL" id="MCQ8771680.1"/>
    </source>
</evidence>
<dbReference type="SUPFAM" id="SSF53474">
    <property type="entry name" value="alpha/beta-Hydrolases"/>
    <property type="match status" value="1"/>
</dbReference>
<dbReference type="Proteomes" id="UP001142374">
    <property type="component" value="Unassembled WGS sequence"/>
</dbReference>
<accession>A0A9X2LKY6</accession>
<organism evidence="3 4">
    <name type="scientific">Streptomyces telluris</name>
    <dbReference type="NCBI Taxonomy" id="2720021"/>
    <lineage>
        <taxon>Bacteria</taxon>
        <taxon>Bacillati</taxon>
        <taxon>Actinomycetota</taxon>
        <taxon>Actinomycetes</taxon>
        <taxon>Kitasatosporales</taxon>
        <taxon>Streptomycetaceae</taxon>
        <taxon>Streptomyces</taxon>
    </lineage>
</organism>
<evidence type="ECO:0000313" key="4">
    <source>
        <dbReference type="Proteomes" id="UP001142374"/>
    </source>
</evidence>
<dbReference type="RefSeq" id="WP_168092495.1">
    <property type="nucleotide sequence ID" value="NZ_JAATER010000076.1"/>
</dbReference>
<evidence type="ECO:0000259" key="1">
    <source>
        <dbReference type="Pfam" id="PF00326"/>
    </source>
</evidence>
<dbReference type="InterPro" id="IPR029058">
    <property type="entry name" value="AB_hydrolase_fold"/>
</dbReference>
<name>A0A9X2LKY6_9ACTN</name>
<feature type="domain" description="Dipeptidylpeptidase IV N-terminal" evidence="2">
    <location>
        <begin position="134"/>
        <end position="457"/>
    </location>
</feature>
<dbReference type="InterPro" id="IPR002469">
    <property type="entry name" value="Peptidase_S9B_N"/>
</dbReference>
<dbReference type="SUPFAM" id="SSF82171">
    <property type="entry name" value="DPP6 N-terminal domain-like"/>
    <property type="match status" value="1"/>
</dbReference>
<dbReference type="GO" id="GO:0008236">
    <property type="term" value="F:serine-type peptidase activity"/>
    <property type="evidence" value="ECO:0007669"/>
    <property type="project" value="InterPro"/>
</dbReference>
<sequence length="764" mass="83563">MSTTQGYQAAEQLLRRPARPGELVVGDKVRPQWIDGGARFWYAVSNGVGRRFVLVDPAAGTREPAFDHVLLAAALAAASGQQVDPEALPFIAVELAGNTVEFHAFGEYWRCRLDGYVCERAEFTPPGNPLDVPSPDKKVAVSQRGHDLWARSLSDGREWALTTDGEPGYRYGSGPDCTSNGTLLRKFGLPHLPPAVAWSPDSTKVLAHRTDERGVRQTHLVEARPADGGAPLLHTQRFAYPGDEQVPRAELVVLDVQTGTVVRAQAEPLLMPMMSPITAKWAWWAPDGSAVYYLGRPRDLRTLTLYRMDPVTGEVTTVLSETGDTRVEPNPWMYEAPIVRVLADEVLWYSQRDGWGHLYRYDLRTGALLGQVTSGQWTVRQILRVDEAERVVYFTATGLVGEDPYRRTVCRAGLDGSGFTEVAGVAKVTDDDLDHVVTLPDNQQYFIDSASTVDTPPVTTVRDWTGRVLVELERADISKLTATGWTPPERFRVKAADGVTDIYGVLYRPRGFDPARRYPVVDNVYPGPQVNRVAPCFDPGGMGLDAEPLAALGFVVVALDGRGTPGRSKSFHDASYGRLADAGCLADHAAALRQLAGTRPWMDLDRAGVFGHSGGGFAAARAMLDFPDVYKAGVALSGSHDARHFNAGFVETYDGADNPEAWARSSSPDLADRLAGKLLLVHGDMDDQVHPGQTLRLADRLIAADKDFELLIVPGAEHTFIDCLAYVRKRCWDFLVRELMGTQPPAYRPAPIAVGPELLGELFA</sequence>
<dbReference type="InterPro" id="IPR001375">
    <property type="entry name" value="Peptidase_S9_cat"/>
</dbReference>
<dbReference type="Pfam" id="PF00930">
    <property type="entry name" value="DPPIV_N"/>
    <property type="match status" value="1"/>
</dbReference>
<comment type="caution">
    <text evidence="3">The sequence shown here is derived from an EMBL/GenBank/DDBJ whole genome shotgun (WGS) entry which is preliminary data.</text>
</comment>
<dbReference type="PANTHER" id="PTHR11731">
    <property type="entry name" value="PROTEASE FAMILY S9B,C DIPEPTIDYL-PEPTIDASE IV-RELATED"/>
    <property type="match status" value="1"/>
</dbReference>
<feature type="domain" description="Peptidase S9 prolyl oligopeptidase catalytic" evidence="1">
    <location>
        <begin position="546"/>
        <end position="739"/>
    </location>
</feature>
<reference evidence="3" key="1">
    <citation type="submission" date="2022-06" db="EMBL/GenBank/DDBJ databases">
        <title>WGS of actinobacteria.</title>
        <authorList>
            <person name="Thawai C."/>
        </authorList>
    </citation>
    <scope>NUCLEOTIDE SEQUENCE</scope>
    <source>
        <strain evidence="3">AA8</strain>
    </source>
</reference>
<proteinExistence type="predicted"/>
<protein>
    <submittedName>
        <fullName evidence="3">S9 family peptidase</fullName>
    </submittedName>
</protein>
<dbReference type="EMBL" id="JANIID010000015">
    <property type="protein sequence ID" value="MCQ8771680.1"/>
    <property type="molecule type" value="Genomic_DNA"/>
</dbReference>
<keyword evidence="4" id="KW-1185">Reference proteome</keyword>